<dbReference type="Pfam" id="PF19087">
    <property type="entry name" value="DUF5776"/>
    <property type="match status" value="1"/>
</dbReference>
<comment type="caution">
    <text evidence="5">The sequence shown here is derived from an EMBL/GenBank/DDBJ whole genome shotgun (WGS) entry which is preliminary data.</text>
</comment>
<gene>
    <name evidence="5" type="ORF">FD37_GL000679</name>
</gene>
<accession>A0A0R1QW22</accession>
<dbReference type="EMBL" id="AZFC01000036">
    <property type="protein sequence ID" value="KRL46453.1"/>
    <property type="molecule type" value="Genomic_DNA"/>
</dbReference>
<organism evidence="5 6">
    <name type="scientific">Levilactobacillus spicheri DSM 15429</name>
    <dbReference type="NCBI Taxonomy" id="1423805"/>
    <lineage>
        <taxon>Bacteria</taxon>
        <taxon>Bacillati</taxon>
        <taxon>Bacillota</taxon>
        <taxon>Bacilli</taxon>
        <taxon>Lactobacillales</taxon>
        <taxon>Lactobacillaceae</taxon>
        <taxon>Levilactobacillus</taxon>
    </lineage>
</organism>
<evidence type="ECO:0000259" key="4">
    <source>
        <dbReference type="Pfam" id="PF19087"/>
    </source>
</evidence>
<dbReference type="InterPro" id="IPR009459">
    <property type="entry name" value="MucBP_dom"/>
</dbReference>
<feature type="region of interest" description="Disordered" evidence="2">
    <location>
        <begin position="295"/>
        <end position="318"/>
    </location>
</feature>
<evidence type="ECO:0000313" key="6">
    <source>
        <dbReference type="Proteomes" id="UP000051835"/>
    </source>
</evidence>
<dbReference type="Proteomes" id="UP000051835">
    <property type="component" value="Unassembled WGS sequence"/>
</dbReference>
<name>A0A0R1QW22_9LACO</name>
<dbReference type="PATRIC" id="fig|1423805.4.peg.694"/>
<dbReference type="AlphaFoldDB" id="A0A0R1QW22"/>
<evidence type="ECO:0008006" key="7">
    <source>
        <dbReference type="Google" id="ProtNLM"/>
    </source>
</evidence>
<keyword evidence="1" id="KW-0677">Repeat</keyword>
<dbReference type="Pfam" id="PF06458">
    <property type="entry name" value="MucBP"/>
    <property type="match status" value="1"/>
</dbReference>
<protein>
    <recommendedName>
        <fullName evidence="7">MucBP domain-containing protein</fullName>
    </recommendedName>
</protein>
<evidence type="ECO:0000256" key="2">
    <source>
        <dbReference type="SAM" id="MobiDB-lite"/>
    </source>
</evidence>
<dbReference type="InterPro" id="IPR044081">
    <property type="entry name" value="DUF5776"/>
</dbReference>
<dbReference type="RefSeq" id="WP_056965443.1">
    <property type="nucleotide sequence ID" value="NZ_AZFC01000036.1"/>
</dbReference>
<evidence type="ECO:0000256" key="1">
    <source>
        <dbReference type="ARBA" id="ARBA00022737"/>
    </source>
</evidence>
<dbReference type="Gene3D" id="3.10.20.320">
    <property type="entry name" value="Putative peptidoglycan bound protein (lpxtg motif)"/>
    <property type="match status" value="1"/>
</dbReference>
<feature type="domain" description="MucBP" evidence="3">
    <location>
        <begin position="323"/>
        <end position="384"/>
    </location>
</feature>
<proteinExistence type="predicted"/>
<feature type="domain" description="DUF5776" evidence="4">
    <location>
        <begin position="481"/>
        <end position="547"/>
    </location>
</feature>
<evidence type="ECO:0000313" key="5">
    <source>
        <dbReference type="EMBL" id="KRL46453.1"/>
    </source>
</evidence>
<evidence type="ECO:0000259" key="3">
    <source>
        <dbReference type="Pfam" id="PF06458"/>
    </source>
</evidence>
<reference evidence="5 6" key="1">
    <citation type="journal article" date="2015" name="Genome Announc.">
        <title>Expanding the biotechnology potential of lactobacilli through comparative genomics of 213 strains and associated genera.</title>
        <authorList>
            <person name="Sun Z."/>
            <person name="Harris H.M."/>
            <person name="McCann A."/>
            <person name="Guo C."/>
            <person name="Argimon S."/>
            <person name="Zhang W."/>
            <person name="Yang X."/>
            <person name="Jeffery I.B."/>
            <person name="Cooney J.C."/>
            <person name="Kagawa T.F."/>
            <person name="Liu W."/>
            <person name="Song Y."/>
            <person name="Salvetti E."/>
            <person name="Wrobel A."/>
            <person name="Rasinkangas P."/>
            <person name="Parkhill J."/>
            <person name="Rea M.C."/>
            <person name="O'Sullivan O."/>
            <person name="Ritari J."/>
            <person name="Douillard F.P."/>
            <person name="Paul Ross R."/>
            <person name="Yang R."/>
            <person name="Briner A.E."/>
            <person name="Felis G.E."/>
            <person name="de Vos W.M."/>
            <person name="Barrangou R."/>
            <person name="Klaenhammer T.R."/>
            <person name="Caufield P.W."/>
            <person name="Cui Y."/>
            <person name="Zhang H."/>
            <person name="O'Toole P.W."/>
        </authorList>
    </citation>
    <scope>NUCLEOTIDE SEQUENCE [LARGE SCALE GENOMIC DNA]</scope>
    <source>
        <strain evidence="5 6">DSM 15429</strain>
    </source>
</reference>
<sequence>MQRKTIQQLLVTTATLALLGGGVPVGLVSGHAATVTARAATKNTYSVDRVQLPGIKAWRDGQPTTYLNPEFSGLPQTVTASQAADPAYLAGLTYPAGLTAADLTAFLQPYFDQAFQVDANQTYAEFLYSVHSDDYQSVAALTQDLTVSAYLQAWVVSRVQRYLEGTYTAADFVKDYPATLQTQLVKAEGSDYEEYFQEYEKTYSYADDPDKLAARFTTQFQANSQGNQNAMAAVLGLTGHGLDLTTANPAKSQAAMEKQLAEPATQAVVAVDEQGTVTVDTSYVAPYVVVLGDTDPLYPETPTEPETPTNPDKPTVPTTQTGTVTVHYQDEQGKTLAPTKMLTGKAGDRYTTTAPDLDGYVLMKTTGTAAGTFTATAQTVTYVYAPLTTGGAGATVAKKGSVVLATQKIGLYRDKTFAAAKRIQWYQKKARINRPMFVVTGYARSQTGKLRYQVKDVNHRSRTAGQVGYITAKSAYVTPAYYASRQKTVTVINPAGVNAYRQKSLTHKTAHYRQGQVLTVKRIERHNLTTRFVLSNGRYITANKQLVQAGKVTAAKTVQMKRGVHRYATVNLTTRNGHFVKGQKVRVLGWDYTHAATFNKADTLRYRVAGGYITAAAKDVRIIR</sequence>